<evidence type="ECO:0000313" key="2">
    <source>
        <dbReference type="EMBL" id="RDX53555.1"/>
    </source>
</evidence>
<dbReference type="STRING" id="139420.A0A371DM02"/>
<dbReference type="PANTHER" id="PTHR31912:SF34">
    <property type="entry name" value="NOTOCHORD-RELATED PROTEIN"/>
    <property type="match status" value="1"/>
</dbReference>
<dbReference type="PANTHER" id="PTHR31912">
    <property type="entry name" value="IP13529P"/>
    <property type="match status" value="1"/>
</dbReference>
<dbReference type="OrthoDB" id="2246127at2759"/>
<accession>A0A371DM02</accession>
<sequence length="1527" mass="167999">MKNRRTGQYQCVICEHRPYETLSRAIAHEASVGHTEKLRYIDRGGEEHCPSSPALMDSEVFEEETAELHVPAEVEGRQAAGSVGSAGGEQSHLFAKSHDVNAGGYAYGTVHGPALLQDLPDQIYDNWAGSLADLRDETDDEDDGAYNDGTPTPWSDSEMDDVTASVAEYYGGVVELLSDSNDESEGEEGSQEAVGQKAGNPASPRPEAVLPDGVEMGADLLLGHDNMRLDGGDDPDPTAVLDDADKWWPWPSKEACLLDVTGAFPRALFSESELAAARWLASKLGAQQLPTIRQVKLARKCVMNVVGLNPQTFESSQHNLYTVEEFERIIKHEFANPIVRRVLSTYAQVPTDRFNDTRQARKWLEDVDANLAGPMARAADGKDYYVHELALARIAGGTVPVMIARWYEKGKELFAKAHPVRVTQARDAYVVDGRVERVLEVPLESFVLSVQELASREVQRAYGLPPPDKVLGTMRTNDVRTPPEPWSHPMLNEWRVRARGRRVHAAPIWLYCDDTSGNTSKKWNKHNSILFVLGGLPQSEVQRLYNIHFLSTSNIASPLEMMERVSAMLREARTNGISVWDCLTGEEALVVPWVHAFQGDNPMASEFSSHIGMTGKCICRICEVYRKVQGVEKLTGAAGEARRIDEFMTAGKPRTKETTLDDLRKQERRAFGGAPSAVSDMATDTGTKDKYFQYFVDELQQKLNHIREKHGKPRRTPAEQDVTTAGTEEVTATGQEDDMSSSSSSGESSCESGEDDTGESVPWKTRLAQKLQEIRDEMPKNIFSPVLDIPDFDAHADTPIEILHVVLLGVVKYFWRDACARQAPEGKTVLKARLTSMNVDGLGISPIRGHTLVYYAKSLVGRDFRVILQVAPAVLHGLIPDNAYEAWLALCRLAPLVFLNEIEDLKTYTQRLKTAIDDFLNATALWSTQWFNKPKFHLFVHLIDHILRFGPAALYSTEAFESYNFVIRLRSINSNKHAPSSDIAHSFSHLHAVRHLVSGGFVTVDEDGNAVAPRQAGEGVRELLKDGELRELMCINNLSDDIKAGTYVPIKIAEGGHCVGTETKTYATDPTALLPAHVTKCKSVVLQNNDQATVGGHVIYCQRTAPSTGSGSAPTLLVGQVDEIIADTHSGDMLGLLVSACTIGEVVIPYRMPACRLAEPRHTLFLQLEDIKASVNTYHNCAKYRCKLTRTRKQMQERTLTAKKDLERVHKKHPEDRILNMGQLRSASALLTFYDSAARYPNPAMTRAQVIDQAMKNRAELDLEAARKKLDAQQKKATRTANRQGTQTATAGPAADATTSEPSTPVVEAVRNLPNIPESPLSPSEPRPTTPLTTTRRSRRPRASRAAQDASGIQPRAGPSTSEPQYQPLSPSRPMPADPAYAHGHPAGAHLNTYVQAAAAINGRGAVGYGQTLMSHTALLRPAHASYPATPTLSNPPTWAYTLPAQSYAASQPGNVHRQTQYPHPALWTPTVEHPQDAVYSPRTIATPSSDSSHDFMAAAAGAGTPILQNSNELEAEGYEAMYRQYM</sequence>
<feature type="compositionally biased region" description="Acidic residues" evidence="1">
    <location>
        <begin position="136"/>
        <end position="145"/>
    </location>
</feature>
<feature type="region of interest" description="Disordered" evidence="1">
    <location>
        <begin position="1270"/>
        <end position="1383"/>
    </location>
</feature>
<feature type="region of interest" description="Disordered" evidence="1">
    <location>
        <begin position="179"/>
        <end position="211"/>
    </location>
</feature>
<protein>
    <submittedName>
        <fullName evidence="2">Uncharacterized protein</fullName>
    </submittedName>
</protein>
<feature type="compositionally biased region" description="Low complexity" evidence="1">
    <location>
        <begin position="722"/>
        <end position="751"/>
    </location>
</feature>
<feature type="compositionally biased region" description="Polar residues" evidence="1">
    <location>
        <begin position="1359"/>
        <end position="1370"/>
    </location>
</feature>
<organism evidence="2 3">
    <name type="scientific">Lentinus brumalis</name>
    <dbReference type="NCBI Taxonomy" id="2498619"/>
    <lineage>
        <taxon>Eukaryota</taxon>
        <taxon>Fungi</taxon>
        <taxon>Dikarya</taxon>
        <taxon>Basidiomycota</taxon>
        <taxon>Agaricomycotina</taxon>
        <taxon>Agaricomycetes</taxon>
        <taxon>Polyporales</taxon>
        <taxon>Polyporaceae</taxon>
        <taxon>Lentinus</taxon>
    </lineage>
</organism>
<gene>
    <name evidence="2" type="ORF">OH76DRAFT_1229813</name>
</gene>
<reference evidence="2 3" key="1">
    <citation type="journal article" date="2018" name="Biotechnol. Biofuels">
        <title>Integrative visual omics of the white-rot fungus Polyporus brumalis exposes the biotechnological potential of its oxidative enzymes for delignifying raw plant biomass.</title>
        <authorList>
            <person name="Miyauchi S."/>
            <person name="Rancon A."/>
            <person name="Drula E."/>
            <person name="Hage H."/>
            <person name="Chaduli D."/>
            <person name="Favel A."/>
            <person name="Grisel S."/>
            <person name="Henrissat B."/>
            <person name="Herpoel-Gimbert I."/>
            <person name="Ruiz-Duenas F.J."/>
            <person name="Chevret D."/>
            <person name="Hainaut M."/>
            <person name="Lin J."/>
            <person name="Wang M."/>
            <person name="Pangilinan J."/>
            <person name="Lipzen A."/>
            <person name="Lesage-Meessen L."/>
            <person name="Navarro D."/>
            <person name="Riley R."/>
            <person name="Grigoriev I.V."/>
            <person name="Zhou S."/>
            <person name="Raouche S."/>
            <person name="Rosso M.N."/>
        </authorList>
    </citation>
    <scope>NUCLEOTIDE SEQUENCE [LARGE SCALE GENOMIC DNA]</scope>
    <source>
        <strain evidence="2 3">BRFM 1820</strain>
    </source>
</reference>
<feature type="compositionally biased region" description="Low complexity" evidence="1">
    <location>
        <begin position="1284"/>
        <end position="1299"/>
    </location>
</feature>
<proteinExistence type="predicted"/>
<feature type="region of interest" description="Disordered" evidence="1">
    <location>
        <begin position="135"/>
        <end position="159"/>
    </location>
</feature>
<feature type="compositionally biased region" description="Acidic residues" evidence="1">
    <location>
        <begin position="180"/>
        <end position="190"/>
    </location>
</feature>
<feature type="region of interest" description="Disordered" evidence="1">
    <location>
        <begin position="706"/>
        <end position="763"/>
    </location>
</feature>
<evidence type="ECO:0000256" key="1">
    <source>
        <dbReference type="SAM" id="MobiDB-lite"/>
    </source>
</evidence>
<name>A0A371DM02_9APHY</name>
<dbReference type="EMBL" id="KZ857387">
    <property type="protein sequence ID" value="RDX53555.1"/>
    <property type="molecule type" value="Genomic_DNA"/>
</dbReference>
<evidence type="ECO:0000313" key="3">
    <source>
        <dbReference type="Proteomes" id="UP000256964"/>
    </source>
</evidence>
<dbReference type="Proteomes" id="UP000256964">
    <property type="component" value="Unassembled WGS sequence"/>
</dbReference>
<keyword evidence="3" id="KW-1185">Reference proteome</keyword>